<dbReference type="SUPFAM" id="SSF81345">
    <property type="entry name" value="ABC transporter involved in vitamin B12 uptake, BtuC"/>
    <property type="match status" value="1"/>
</dbReference>
<dbReference type="RefSeq" id="WP_066888587.1">
    <property type="nucleotide sequence ID" value="NZ_JYIJ01000018.1"/>
</dbReference>
<dbReference type="PANTHER" id="PTHR30472:SF25">
    <property type="entry name" value="ABC TRANSPORTER PERMEASE PROTEIN MJ0876-RELATED"/>
    <property type="match status" value="1"/>
</dbReference>
<keyword evidence="7 9" id="KW-0472">Membrane</keyword>
<dbReference type="Gene3D" id="1.10.3470.10">
    <property type="entry name" value="ABC transporter involved in vitamin B12 uptake, BtuC"/>
    <property type="match status" value="1"/>
</dbReference>
<dbReference type="CDD" id="cd06550">
    <property type="entry name" value="TM_ABC_iron-siderophores_like"/>
    <property type="match status" value="1"/>
</dbReference>
<feature type="transmembrane region" description="Helical" evidence="9">
    <location>
        <begin position="59"/>
        <end position="76"/>
    </location>
</feature>
<keyword evidence="3" id="KW-0813">Transport</keyword>
<evidence type="ECO:0000256" key="1">
    <source>
        <dbReference type="ARBA" id="ARBA00004651"/>
    </source>
</evidence>
<dbReference type="InterPro" id="IPR037294">
    <property type="entry name" value="ABC_BtuC-like"/>
</dbReference>
<name>A0A132MVK5_9ACTN</name>
<dbReference type="GO" id="GO:0033214">
    <property type="term" value="P:siderophore-iron import into cell"/>
    <property type="evidence" value="ECO:0007669"/>
    <property type="project" value="TreeGrafter"/>
</dbReference>
<evidence type="ECO:0000313" key="12">
    <source>
        <dbReference type="Proteomes" id="UP000070188"/>
    </source>
</evidence>
<keyword evidence="5 9" id="KW-0812">Transmembrane</keyword>
<comment type="similarity">
    <text evidence="2">Belongs to the binding-protein-dependent transport system permease family. FecCD subfamily.</text>
</comment>
<sequence length="352" mass="35278">MSRVRPRLAPARPAPARPAASASRGRSATVALVAALAAVPALAAWALTLGDYPISIPDAVRAAFGLGTGSDVLVVREWRLPRVLAALVVGAALATSGALLQGLVRNPLAAPDVIGISEGAALSVVLGTVLGLPALLLPAAAFGGALAAAALLALLAWRRTVSEDRLVLMGIALHTALAAAVTFLVVRFPVDIAQQAVLWTVGSLYARDWFQVGFGAAALAVLLPAAGALLRPLGVLQLGDDLAAALGQRVVATRLGVLGVAVALAATGVAVGGPIAFVALAVPHMARFLGGSLRAATLTLTAALGALVVLAADVAAQYALGFPLPVGAVTATVGAPLFLWLLLRHHRSGVAE</sequence>
<dbReference type="GO" id="GO:0022857">
    <property type="term" value="F:transmembrane transporter activity"/>
    <property type="evidence" value="ECO:0007669"/>
    <property type="project" value="InterPro"/>
</dbReference>
<reference evidence="12" key="3">
    <citation type="submission" date="2015-04" db="EMBL/GenBank/DDBJ databases">
        <title>Physiological reanalysis, assessment of diazotrophy, and genome sequences of multiple isolates of Streptomyces thermoautotrophicus.</title>
        <authorList>
            <person name="MacKellar D.C."/>
            <person name="Lieber L."/>
            <person name="Norman J."/>
            <person name="Bolger A."/>
            <person name="Tobin C."/>
            <person name="Murray J.W."/>
            <person name="Chang R."/>
            <person name="Ford T."/>
            <person name="Nguyen P.Q."/>
            <person name="Woodward J."/>
            <person name="Permingeat H."/>
            <person name="Joshi N.S."/>
            <person name="Silver P.A."/>
            <person name="Usadel B."/>
            <person name="Rutherford A.W."/>
            <person name="Friesen M."/>
            <person name="Prell J."/>
        </authorList>
    </citation>
    <scope>NUCLEOTIDE SEQUENCE [LARGE SCALE GENOMIC DNA]</scope>
    <source>
        <strain evidence="12">H1</strain>
    </source>
</reference>
<evidence type="ECO:0000313" key="11">
    <source>
        <dbReference type="EMBL" id="KWX01857.1"/>
    </source>
</evidence>
<gene>
    <name evidence="11" type="ORF">LI90_2890</name>
    <name evidence="10" type="ORF">TH66_14715</name>
</gene>
<evidence type="ECO:0000256" key="4">
    <source>
        <dbReference type="ARBA" id="ARBA00022475"/>
    </source>
</evidence>
<feature type="transmembrane region" description="Helical" evidence="9">
    <location>
        <begin position="83"/>
        <end position="104"/>
    </location>
</feature>
<reference evidence="11" key="2">
    <citation type="submission" date="2015-04" db="EMBL/GenBank/DDBJ databases">
        <title>Physiological reanalysis, assessment of diazotrophy, and genome sequences of multiple isolates of Streptomyces thermoautotrophicus.</title>
        <authorList>
            <person name="MacKellar D.C."/>
            <person name="Lieber L."/>
            <person name="Norman J."/>
            <person name="Bolger A."/>
            <person name="Tobin C."/>
            <person name="Murray J.W."/>
            <person name="Woodward J."/>
            <person name="Friesen M."/>
            <person name="Prell J."/>
        </authorList>
    </citation>
    <scope>NUCLEOTIDE SEQUENCE [LARGE SCALE GENOMIC DNA]</scope>
    <source>
        <strain evidence="11">H1</strain>
    </source>
</reference>
<feature type="transmembrane region" description="Helical" evidence="9">
    <location>
        <begin position="124"/>
        <end position="154"/>
    </location>
</feature>
<dbReference type="AlphaFoldDB" id="A0A132MVK5"/>
<comment type="subcellular location">
    <subcellularLocation>
        <location evidence="1">Cell membrane</location>
        <topology evidence="1">Multi-pass membrane protein</topology>
    </subcellularLocation>
</comment>
<dbReference type="Proteomes" id="UP000070188">
    <property type="component" value="Unassembled WGS sequence"/>
</dbReference>
<dbReference type="InterPro" id="IPR000522">
    <property type="entry name" value="ABC_transptr_permease_BtuC"/>
</dbReference>
<evidence type="ECO:0000256" key="8">
    <source>
        <dbReference type="SAM" id="MobiDB-lite"/>
    </source>
</evidence>
<evidence type="ECO:0000256" key="5">
    <source>
        <dbReference type="ARBA" id="ARBA00022692"/>
    </source>
</evidence>
<protein>
    <submittedName>
        <fullName evidence="11">ABC-type transporter</fullName>
    </submittedName>
</protein>
<feature type="region of interest" description="Disordered" evidence="8">
    <location>
        <begin position="1"/>
        <end position="20"/>
    </location>
</feature>
<organism evidence="11 12">
    <name type="scientific">Carbonactinospora thermoautotrophica</name>
    <dbReference type="NCBI Taxonomy" id="1469144"/>
    <lineage>
        <taxon>Bacteria</taxon>
        <taxon>Bacillati</taxon>
        <taxon>Actinomycetota</taxon>
        <taxon>Actinomycetes</taxon>
        <taxon>Kitasatosporales</taxon>
        <taxon>Carbonactinosporaceae</taxon>
        <taxon>Carbonactinospora</taxon>
    </lineage>
</organism>
<comment type="caution">
    <text evidence="11">The sequence shown here is derived from an EMBL/GenBank/DDBJ whole genome shotgun (WGS) entry which is preliminary data.</text>
</comment>
<evidence type="ECO:0000313" key="13">
    <source>
        <dbReference type="Proteomes" id="UP000070659"/>
    </source>
</evidence>
<evidence type="ECO:0000256" key="2">
    <source>
        <dbReference type="ARBA" id="ARBA00007935"/>
    </source>
</evidence>
<dbReference type="GO" id="GO:0005886">
    <property type="term" value="C:plasma membrane"/>
    <property type="evidence" value="ECO:0007669"/>
    <property type="project" value="UniProtKB-SubCell"/>
</dbReference>
<dbReference type="PANTHER" id="PTHR30472">
    <property type="entry name" value="FERRIC ENTEROBACTIN TRANSPORT SYSTEM PERMEASE PROTEIN"/>
    <property type="match status" value="1"/>
</dbReference>
<dbReference type="PATRIC" id="fig|1469144.10.peg.3122"/>
<feature type="transmembrane region" description="Helical" evidence="9">
    <location>
        <begin position="166"/>
        <end position="189"/>
    </location>
</feature>
<keyword evidence="12" id="KW-1185">Reference proteome</keyword>
<evidence type="ECO:0000256" key="9">
    <source>
        <dbReference type="SAM" id="Phobius"/>
    </source>
</evidence>
<dbReference type="Pfam" id="PF01032">
    <property type="entry name" value="FecCD"/>
    <property type="match status" value="1"/>
</dbReference>
<evidence type="ECO:0000256" key="7">
    <source>
        <dbReference type="ARBA" id="ARBA00023136"/>
    </source>
</evidence>
<dbReference type="EMBL" id="LAXD01000001">
    <property type="protein sequence ID" value="KWX01857.1"/>
    <property type="molecule type" value="Genomic_DNA"/>
</dbReference>
<keyword evidence="4" id="KW-1003">Cell membrane</keyword>
<dbReference type="Proteomes" id="UP000070659">
    <property type="component" value="Unassembled WGS sequence"/>
</dbReference>
<evidence type="ECO:0000313" key="10">
    <source>
        <dbReference type="EMBL" id="KWX00162.1"/>
    </source>
</evidence>
<keyword evidence="6 9" id="KW-1133">Transmembrane helix</keyword>
<feature type="transmembrane region" description="Helical" evidence="9">
    <location>
        <begin position="324"/>
        <end position="343"/>
    </location>
</feature>
<dbReference type="EMBL" id="JYIJ01000018">
    <property type="protein sequence ID" value="KWX00162.1"/>
    <property type="molecule type" value="Genomic_DNA"/>
</dbReference>
<feature type="transmembrane region" description="Helical" evidence="9">
    <location>
        <begin position="251"/>
        <end position="281"/>
    </location>
</feature>
<dbReference type="OrthoDB" id="4455417at2"/>
<reference evidence="10 13" key="1">
    <citation type="submission" date="2015-02" db="EMBL/GenBank/DDBJ databases">
        <title>Physiological reanalysis, assessment of diazotrophy, and genome sequences of multiple isolates of Streptomyces thermoautotrophicus.</title>
        <authorList>
            <person name="MacKellar D.C."/>
            <person name="Lieber L."/>
            <person name="Norman J."/>
            <person name="Bolger A."/>
            <person name="Tobin C."/>
            <person name="Murray J.W."/>
            <person name="Prell J."/>
        </authorList>
    </citation>
    <scope>NUCLEOTIDE SEQUENCE [LARGE SCALE GENOMIC DNA]</scope>
    <source>
        <strain evidence="10 13">UBT1</strain>
    </source>
</reference>
<accession>A0A132MVK5</accession>
<evidence type="ECO:0000256" key="3">
    <source>
        <dbReference type="ARBA" id="ARBA00022448"/>
    </source>
</evidence>
<dbReference type="STRING" id="1469144.LI90_2890"/>
<proteinExistence type="inferred from homology"/>
<evidence type="ECO:0000256" key="6">
    <source>
        <dbReference type="ARBA" id="ARBA00022989"/>
    </source>
</evidence>
<feature type="transmembrane region" description="Helical" evidence="9">
    <location>
        <begin position="209"/>
        <end position="230"/>
    </location>
</feature>
<feature type="transmembrane region" description="Helical" evidence="9">
    <location>
        <begin position="293"/>
        <end position="312"/>
    </location>
</feature>